<accession>V9PPZ1</accession>
<evidence type="ECO:0000313" key="14">
    <source>
        <dbReference type="EMBL" id="AHA51438.1"/>
    </source>
</evidence>
<evidence type="ECO:0000313" key="13">
    <source>
        <dbReference type="EMBL" id="AHA51437.1"/>
    </source>
</evidence>
<dbReference type="GO" id="GO:0006357">
    <property type="term" value="P:regulation of transcription by RNA polymerase II"/>
    <property type="evidence" value="ECO:0007669"/>
    <property type="project" value="TreeGrafter"/>
</dbReference>
<evidence type="ECO:0000256" key="2">
    <source>
        <dbReference type="ARBA" id="ARBA00022723"/>
    </source>
</evidence>
<keyword evidence="7" id="KW-0238">DNA-binding</keyword>
<dbReference type="GO" id="GO:0000978">
    <property type="term" value="F:RNA polymerase II cis-regulatory region sequence-specific DNA binding"/>
    <property type="evidence" value="ECO:0007669"/>
    <property type="project" value="TreeGrafter"/>
</dbReference>
<feature type="domain" description="C2H2-type" evidence="12">
    <location>
        <begin position="171"/>
        <end position="198"/>
    </location>
</feature>
<evidence type="ECO:0000256" key="1">
    <source>
        <dbReference type="ARBA" id="ARBA00004123"/>
    </source>
</evidence>
<keyword evidence="4 10" id="KW-0863">Zinc-finger</keyword>
<evidence type="ECO:0000256" key="5">
    <source>
        <dbReference type="ARBA" id="ARBA00022833"/>
    </source>
</evidence>
<keyword evidence="9" id="KW-0539">Nucleus</keyword>
<evidence type="ECO:0000256" key="10">
    <source>
        <dbReference type="PROSITE-ProRule" id="PRU00042"/>
    </source>
</evidence>
<dbReference type="PROSITE" id="PS50157">
    <property type="entry name" value="ZINC_FINGER_C2H2_2"/>
    <property type="match status" value="4"/>
</dbReference>
<reference evidence="14" key="1">
    <citation type="journal article" date="2013" name="Science">
        <title>The genome of the ctenophore Mnemiopsis leidyi and its implications for cell type evolution.</title>
        <authorList>
            <consortium name="NISC Comparative Sequencing Program"/>
            <person name="Ryan J.F."/>
            <person name="Pang K."/>
            <person name="Schnitzler C.E."/>
            <person name="Nguyen A.D."/>
            <person name="Moreland R.T."/>
            <person name="Simmons D.K."/>
            <person name="Koch B.J."/>
            <person name="Francis W.R."/>
            <person name="Havlak P."/>
            <person name="Smith S.A."/>
            <person name="Putnam N.H."/>
            <person name="Haddock S.H."/>
            <person name="Dunn C.W."/>
            <person name="Wolfsberg T.G."/>
            <person name="Mullikin J.C."/>
            <person name="Martindale M.Q."/>
            <person name="Baxevanis A.D."/>
        </authorList>
    </citation>
    <scope>NUCLEOTIDE SEQUENCE</scope>
    <source>
        <strain evidence="13">16910</strain>
        <strain evidence="14">27849</strain>
    </source>
</reference>
<dbReference type="FunFam" id="3.30.160.60:FF:000255">
    <property type="entry name" value="Zinc finger and AT-hook domain containing"/>
    <property type="match status" value="1"/>
</dbReference>
<keyword evidence="2" id="KW-0479">Metal-binding</keyword>
<proteinExistence type="evidence at transcript level"/>
<evidence type="ECO:0000256" key="11">
    <source>
        <dbReference type="SAM" id="MobiDB-lite"/>
    </source>
</evidence>
<dbReference type="Gene3D" id="3.30.160.60">
    <property type="entry name" value="Classic Zinc Finger"/>
    <property type="match status" value="4"/>
</dbReference>
<feature type="region of interest" description="Disordered" evidence="11">
    <location>
        <begin position="1"/>
        <end position="46"/>
    </location>
</feature>
<comment type="subcellular location">
    <subcellularLocation>
        <location evidence="1">Nucleus</location>
    </subcellularLocation>
</comment>
<dbReference type="GO" id="GO:0008270">
    <property type="term" value="F:zinc ion binding"/>
    <property type="evidence" value="ECO:0007669"/>
    <property type="project" value="UniProtKB-KW"/>
</dbReference>
<feature type="domain" description="C2H2-type" evidence="12">
    <location>
        <begin position="143"/>
        <end position="170"/>
    </location>
</feature>
<keyword evidence="6" id="KW-0805">Transcription regulation</keyword>
<evidence type="ECO:0000256" key="6">
    <source>
        <dbReference type="ARBA" id="ARBA00023015"/>
    </source>
</evidence>
<dbReference type="EMBL" id="KF317505">
    <property type="protein sequence ID" value="AHA51437.1"/>
    <property type="molecule type" value="mRNA"/>
</dbReference>
<feature type="domain" description="C2H2-type" evidence="12">
    <location>
        <begin position="199"/>
        <end position="226"/>
    </location>
</feature>
<dbReference type="FunFam" id="3.30.160.60:FF:002711">
    <property type="entry name" value="Zinc finger protein 16"/>
    <property type="match status" value="1"/>
</dbReference>
<evidence type="ECO:0000256" key="4">
    <source>
        <dbReference type="ARBA" id="ARBA00022771"/>
    </source>
</evidence>
<evidence type="ECO:0000256" key="8">
    <source>
        <dbReference type="ARBA" id="ARBA00023163"/>
    </source>
</evidence>
<keyword evidence="5" id="KW-0862">Zinc</keyword>
<dbReference type="AlphaFoldDB" id="V9PPZ1"/>
<dbReference type="GO" id="GO:0005634">
    <property type="term" value="C:nucleus"/>
    <property type="evidence" value="ECO:0007669"/>
    <property type="project" value="UniProtKB-SubCell"/>
</dbReference>
<dbReference type="InterPro" id="IPR036236">
    <property type="entry name" value="Znf_C2H2_sf"/>
</dbReference>
<keyword evidence="8" id="KW-0804">Transcription</keyword>
<organism evidence="14">
    <name type="scientific">Thalassocalyce inconstans</name>
    <name type="common">Comb jelly</name>
    <dbReference type="NCBI Taxonomy" id="140487"/>
    <lineage>
        <taxon>Eukaryota</taxon>
        <taxon>Metazoa</taxon>
        <taxon>Ctenophora</taxon>
        <taxon>Tentaculata</taxon>
        <taxon>Thalassocalycida</taxon>
        <taxon>Thalassocalycidae</taxon>
        <taxon>Thalassocalyce</taxon>
    </lineage>
</organism>
<dbReference type="InterPro" id="IPR013087">
    <property type="entry name" value="Znf_C2H2_type"/>
</dbReference>
<dbReference type="PANTHER" id="PTHR24404:SF114">
    <property type="entry name" value="KLUMPFUSS, ISOFORM B-RELATED"/>
    <property type="match status" value="1"/>
</dbReference>
<dbReference type="SUPFAM" id="SSF57667">
    <property type="entry name" value="beta-beta-alpha zinc fingers"/>
    <property type="match status" value="3"/>
</dbReference>
<protein>
    <submittedName>
        <fullName evidence="14">Zf-H2C2_2 domain-containing protein</fullName>
    </submittedName>
</protein>
<dbReference type="Pfam" id="PF00096">
    <property type="entry name" value="zf-C2H2"/>
    <property type="match status" value="2"/>
</dbReference>
<dbReference type="GO" id="GO:0003700">
    <property type="term" value="F:DNA-binding transcription factor activity"/>
    <property type="evidence" value="ECO:0007669"/>
    <property type="project" value="TreeGrafter"/>
</dbReference>
<dbReference type="PANTHER" id="PTHR24404">
    <property type="entry name" value="ZINC FINGER PROTEIN"/>
    <property type="match status" value="1"/>
</dbReference>
<name>V9PPZ1_THAIN</name>
<evidence type="ECO:0000259" key="12">
    <source>
        <dbReference type="PROSITE" id="PS50157"/>
    </source>
</evidence>
<sequence>MYKMKSVKENTACSVSKAEGDAISSQHIKTEEKTEEELFDHPSSDTDTNKTVHCSLKSIVPLYHTSNFSETNTKLENGIADKPINDCTEDNATQISDTIAHAVADIVENSKPFKCSECPYVGASKISVSVHTTKKHPKRKRTFKCTHCSFVSRYECYLQVHTKVHSREKPFKCPHCPHAVAQKSNLQGHIRTHTGERPFKCPDCPYAAAQKGTLNVHVMKHVVRNPFKCPHCSFGAVEVSSLNRHVKTHIGEY</sequence>
<dbReference type="InterPro" id="IPR050589">
    <property type="entry name" value="Ikaros_C2H2-ZF"/>
</dbReference>
<evidence type="ECO:0000256" key="7">
    <source>
        <dbReference type="ARBA" id="ARBA00023125"/>
    </source>
</evidence>
<dbReference type="SMART" id="SM00355">
    <property type="entry name" value="ZnF_C2H2"/>
    <property type="match status" value="5"/>
</dbReference>
<dbReference type="PROSITE" id="PS00028">
    <property type="entry name" value="ZINC_FINGER_C2H2_1"/>
    <property type="match status" value="1"/>
</dbReference>
<reference evidence="14" key="2">
    <citation type="submission" date="2016-09" db="EMBL/GenBank/DDBJ databases">
        <authorList>
            <person name="Capua I."/>
            <person name="De Benedictis P."/>
            <person name="Joannis T."/>
            <person name="Lombin L.H."/>
            <person name="Cattoli G."/>
        </authorList>
    </citation>
    <scope>NUCLEOTIDE SEQUENCE</scope>
    <source>
        <strain evidence="13">16910</strain>
        <strain evidence="14">27849</strain>
    </source>
</reference>
<dbReference type="EMBL" id="KF317506">
    <property type="protein sequence ID" value="AHA51438.1"/>
    <property type="molecule type" value="mRNA"/>
</dbReference>
<keyword evidence="3" id="KW-0677">Repeat</keyword>
<feature type="domain" description="C2H2-type" evidence="12">
    <location>
        <begin position="227"/>
        <end position="253"/>
    </location>
</feature>
<evidence type="ECO:0000256" key="9">
    <source>
        <dbReference type="ARBA" id="ARBA00023242"/>
    </source>
</evidence>
<evidence type="ECO:0000256" key="3">
    <source>
        <dbReference type="ARBA" id="ARBA00022737"/>
    </source>
</evidence>